<dbReference type="Gene3D" id="3.40.50.2000">
    <property type="entry name" value="Glycogen Phosphorylase B"/>
    <property type="match status" value="2"/>
</dbReference>
<dbReference type="InterPro" id="IPR001296">
    <property type="entry name" value="Glyco_trans_1"/>
</dbReference>
<reference evidence="3" key="1">
    <citation type="submission" date="2022-05" db="EMBL/GenBank/DDBJ databases">
        <title>An RpoN-dependent PEP-CTERM gene is involved in floc formation of an Aquincola tertiaricarbonis strain.</title>
        <authorList>
            <person name="Qiu D."/>
            <person name="Xia M."/>
        </authorList>
    </citation>
    <scope>NUCLEOTIDE SEQUENCE</scope>
    <source>
        <strain evidence="3">RN12</strain>
    </source>
</reference>
<evidence type="ECO:0000259" key="1">
    <source>
        <dbReference type="Pfam" id="PF00534"/>
    </source>
</evidence>
<dbReference type="PANTHER" id="PTHR12526:SF636">
    <property type="entry name" value="BLL3647 PROTEIN"/>
    <property type="match status" value="1"/>
</dbReference>
<feature type="domain" description="Glycosyltransferase subfamily 4-like N-terminal" evidence="2">
    <location>
        <begin position="21"/>
        <end position="160"/>
    </location>
</feature>
<evidence type="ECO:0000259" key="2">
    <source>
        <dbReference type="Pfam" id="PF13439"/>
    </source>
</evidence>
<protein>
    <submittedName>
        <fullName evidence="3">Glycosyltransferase family 4 protein</fullName>
    </submittedName>
</protein>
<dbReference type="Pfam" id="PF00534">
    <property type="entry name" value="Glycos_transf_1"/>
    <property type="match status" value="1"/>
</dbReference>
<name>A0ABY4SF77_AQUTE</name>
<dbReference type="RefSeq" id="WP_250199430.1">
    <property type="nucleotide sequence ID" value="NZ_CP097636.1"/>
</dbReference>
<dbReference type="SUPFAM" id="SSF53756">
    <property type="entry name" value="UDP-Glycosyltransferase/glycogen phosphorylase"/>
    <property type="match status" value="1"/>
</dbReference>
<proteinExistence type="predicted"/>
<dbReference type="PANTHER" id="PTHR12526">
    <property type="entry name" value="GLYCOSYLTRANSFERASE"/>
    <property type="match status" value="1"/>
</dbReference>
<keyword evidence="4" id="KW-1185">Reference proteome</keyword>
<accession>A0ABY4SF77</accession>
<dbReference type="Proteomes" id="UP001056201">
    <property type="component" value="Chromosome 2"/>
</dbReference>
<sequence>MSRDARPPRRVVMVAHSHILGGMERRVVSTSAALAERGHQVAFAGPLDGWMGERMQADGHTCLHVPMHGMYDPLSAWKLARFARRWRADVLHGQAQRGGRYADWASRWSGVPAVASANSMVSWRWFRPQMRLLAVSNAVRDHLVQHGLPAQQVEVVYSAVPDIGMQPAREGAPTPAQPLQLLMNSRLVDVKAHDVAVDALKLLPATLPVHLSITGATDTAWAAQIREQVQRLDLGDRVTFLGQRKDIPELLAACDVVLAPSRHEALSLTLMETCAAGRPAIATLVGGNAEIIAEGLNGLLVPPDNAQALADAIVRVGTDTALRLAMGRAARQVFQQRFTADIMVRNTVAAYDAAGDAQR</sequence>
<dbReference type="CDD" id="cd03801">
    <property type="entry name" value="GT4_PimA-like"/>
    <property type="match status" value="1"/>
</dbReference>
<evidence type="ECO:0000313" key="3">
    <source>
        <dbReference type="EMBL" id="URI11230.1"/>
    </source>
</evidence>
<dbReference type="InterPro" id="IPR028098">
    <property type="entry name" value="Glyco_trans_4-like_N"/>
</dbReference>
<feature type="domain" description="Glycosyl transferase family 1" evidence="1">
    <location>
        <begin position="174"/>
        <end position="332"/>
    </location>
</feature>
<gene>
    <name evidence="3" type="ORF">MW290_19930</name>
</gene>
<dbReference type="EMBL" id="CP097636">
    <property type="protein sequence ID" value="URI11230.1"/>
    <property type="molecule type" value="Genomic_DNA"/>
</dbReference>
<evidence type="ECO:0000313" key="4">
    <source>
        <dbReference type="Proteomes" id="UP001056201"/>
    </source>
</evidence>
<organism evidence="3 4">
    <name type="scientific">Aquincola tertiaricarbonis</name>
    <dbReference type="NCBI Taxonomy" id="391953"/>
    <lineage>
        <taxon>Bacteria</taxon>
        <taxon>Pseudomonadati</taxon>
        <taxon>Pseudomonadota</taxon>
        <taxon>Betaproteobacteria</taxon>
        <taxon>Burkholderiales</taxon>
        <taxon>Sphaerotilaceae</taxon>
        <taxon>Aquincola</taxon>
    </lineage>
</organism>
<dbReference type="Pfam" id="PF13439">
    <property type="entry name" value="Glyco_transf_4"/>
    <property type="match status" value="1"/>
</dbReference>